<reference evidence="4" key="1">
    <citation type="journal article" date="2013" name="Extremophiles">
        <title>Proteinivorax tanatarense gen. nov., sp. nov., an anaerobic, haloalkaliphilic, proteolytic bacterium isolated from a decaying algal bloom, and proposal of Proteinivoraceae fam. nov.</title>
        <authorList>
            <person name="Kevbrin V."/>
            <person name="Boltyanskaya Y."/>
            <person name="Zhilina T."/>
            <person name="Kolganova T."/>
            <person name="Lavrentjeva E."/>
            <person name="Kuznetsov B."/>
        </authorList>
    </citation>
    <scope>NUCLEOTIDE SEQUENCE</scope>
    <source>
        <strain evidence="4">Z-910T</strain>
    </source>
</reference>
<dbReference type="InterPro" id="IPR011330">
    <property type="entry name" value="Glyco_hydro/deAcase_b/a-brl"/>
</dbReference>
<dbReference type="InterPro" id="IPR004300">
    <property type="entry name" value="Glyco_hydro_57_N"/>
</dbReference>
<dbReference type="RefSeq" id="WP_350342409.1">
    <property type="nucleotide sequence ID" value="NZ_CP158367.1"/>
</dbReference>
<name>A0AAU7VHG5_9FIRM</name>
<comment type="similarity">
    <text evidence="1">Belongs to the glycosyl hydrolase 57 family.</text>
</comment>
<gene>
    <name evidence="4" type="ORF">PRVXT_001641</name>
</gene>
<accession>A0AAU7VHG5</accession>
<dbReference type="AlphaFoldDB" id="A0AAU7VHG5"/>
<proteinExistence type="inferred from homology"/>
<dbReference type="SUPFAM" id="SSF88713">
    <property type="entry name" value="Glycoside hydrolase/deacetylase"/>
    <property type="match status" value="1"/>
</dbReference>
<evidence type="ECO:0000256" key="1">
    <source>
        <dbReference type="ARBA" id="ARBA00006821"/>
    </source>
</evidence>
<reference evidence="4" key="2">
    <citation type="submission" date="2024-06" db="EMBL/GenBank/DDBJ databases">
        <authorList>
            <person name="Petrova K.O."/>
            <person name="Toshchakov S.V."/>
            <person name="Boltjanskaja Y.V."/>
            <person name="Kevbrin V."/>
        </authorList>
    </citation>
    <scope>NUCLEOTIDE SEQUENCE</scope>
    <source>
        <strain evidence="4">Z-910T</strain>
    </source>
</reference>
<evidence type="ECO:0000259" key="3">
    <source>
        <dbReference type="Pfam" id="PF03065"/>
    </source>
</evidence>
<keyword evidence="2" id="KW-0119">Carbohydrate metabolism</keyword>
<evidence type="ECO:0000256" key="2">
    <source>
        <dbReference type="ARBA" id="ARBA00023277"/>
    </source>
</evidence>
<sequence>MAIKVSKWKNGAQSPVLFMIDDLANLWHDKNKNGKCDIGEDWGHMGISQNSMWNFLNQNILSKWPNIKTTFFLVVGKRASILSHKRYTYCEDILGSEDFLEFINNLNSRNDVELAYHGLTHGIGGSDAKNFVQEWETFKNVDEAIKTTELGKEIFFKALGEYPKGGKYPGYAYNSFSDESIAKTGFKWWCRHLDFLKEDDSNLKDYSYDLEKFQGVIDIPTTIDGAFYSLKVKQYLLTRKYVKSTLLALLKKRTLEGLIKKRLANQQIISIQEHTSPVRTDDRIQYPNIVTDINNLEHIFSFLKLKDVWYATGSEIAEYNEKTESVDIRRINNHQFRLKLTSRKFIGQAISLELENGKTEEDVRIVIRGKEYPAIKKSTKLVFNVPITDQIYSIKT</sequence>
<organism evidence="4">
    <name type="scientific">Proteinivorax tanatarense</name>
    <dbReference type="NCBI Taxonomy" id="1260629"/>
    <lineage>
        <taxon>Bacteria</taxon>
        <taxon>Bacillati</taxon>
        <taxon>Bacillota</taxon>
        <taxon>Clostridia</taxon>
        <taxon>Eubacteriales</taxon>
        <taxon>Proteinivoracaceae</taxon>
        <taxon>Proteinivorax</taxon>
    </lineage>
</organism>
<dbReference type="Pfam" id="PF03065">
    <property type="entry name" value="Glyco_hydro_57"/>
    <property type="match status" value="1"/>
</dbReference>
<dbReference type="GO" id="GO:0005975">
    <property type="term" value="P:carbohydrate metabolic process"/>
    <property type="evidence" value="ECO:0007669"/>
    <property type="project" value="InterPro"/>
</dbReference>
<dbReference type="EMBL" id="CP158367">
    <property type="protein sequence ID" value="XBX73647.1"/>
    <property type="molecule type" value="Genomic_DNA"/>
</dbReference>
<evidence type="ECO:0000313" key="4">
    <source>
        <dbReference type="EMBL" id="XBX73647.1"/>
    </source>
</evidence>
<dbReference type="GO" id="GO:0003824">
    <property type="term" value="F:catalytic activity"/>
    <property type="evidence" value="ECO:0007669"/>
    <property type="project" value="InterPro"/>
</dbReference>
<protein>
    <recommendedName>
        <fullName evidence="3">Glycoside hydrolase family 57 N-terminal domain-containing protein</fullName>
    </recommendedName>
</protein>
<dbReference type="Gene3D" id="3.20.20.370">
    <property type="entry name" value="Glycoside hydrolase/deacetylase"/>
    <property type="match status" value="1"/>
</dbReference>
<feature type="domain" description="Glycoside hydrolase family 57 N-terminal" evidence="3">
    <location>
        <begin position="85"/>
        <end position="190"/>
    </location>
</feature>